<organism evidence="1 2">
    <name type="scientific">Quillaja saponaria</name>
    <name type="common">Soap bark tree</name>
    <dbReference type="NCBI Taxonomy" id="32244"/>
    <lineage>
        <taxon>Eukaryota</taxon>
        <taxon>Viridiplantae</taxon>
        <taxon>Streptophyta</taxon>
        <taxon>Embryophyta</taxon>
        <taxon>Tracheophyta</taxon>
        <taxon>Spermatophyta</taxon>
        <taxon>Magnoliopsida</taxon>
        <taxon>eudicotyledons</taxon>
        <taxon>Gunneridae</taxon>
        <taxon>Pentapetalae</taxon>
        <taxon>rosids</taxon>
        <taxon>fabids</taxon>
        <taxon>Fabales</taxon>
        <taxon>Quillajaceae</taxon>
        <taxon>Quillaja</taxon>
    </lineage>
</organism>
<sequence length="91" mass="9308">MSVSAIKVSSSTTAVSTLTSRGMFTSITTSTGACSSFSSSVACSSSSTARGAIFTAGEMLTSIAILTHVVPPPPQQHAVHLLLHKCHNPCK</sequence>
<name>A0AAD7LB01_QUISA</name>
<dbReference type="AlphaFoldDB" id="A0AAD7LB01"/>
<accession>A0AAD7LB01</accession>
<dbReference type="Proteomes" id="UP001163823">
    <property type="component" value="Chromosome 10"/>
</dbReference>
<keyword evidence="2" id="KW-1185">Reference proteome</keyword>
<proteinExistence type="predicted"/>
<gene>
    <name evidence="1" type="ORF">O6P43_026018</name>
</gene>
<dbReference type="KEGG" id="qsa:O6P43_026018"/>
<evidence type="ECO:0000313" key="1">
    <source>
        <dbReference type="EMBL" id="KAJ7954437.1"/>
    </source>
</evidence>
<reference evidence="1" key="1">
    <citation type="journal article" date="2023" name="Science">
        <title>Elucidation of the pathway for biosynthesis of saponin adjuvants from the soapbark tree.</title>
        <authorList>
            <person name="Reed J."/>
            <person name="Orme A."/>
            <person name="El-Demerdash A."/>
            <person name="Owen C."/>
            <person name="Martin L.B.B."/>
            <person name="Misra R.C."/>
            <person name="Kikuchi S."/>
            <person name="Rejzek M."/>
            <person name="Martin A.C."/>
            <person name="Harkess A."/>
            <person name="Leebens-Mack J."/>
            <person name="Louveau T."/>
            <person name="Stephenson M.J."/>
            <person name="Osbourn A."/>
        </authorList>
    </citation>
    <scope>NUCLEOTIDE SEQUENCE</scope>
    <source>
        <strain evidence="1">S10</strain>
    </source>
</reference>
<dbReference type="EMBL" id="JARAOO010000010">
    <property type="protein sequence ID" value="KAJ7954437.1"/>
    <property type="molecule type" value="Genomic_DNA"/>
</dbReference>
<evidence type="ECO:0000313" key="2">
    <source>
        <dbReference type="Proteomes" id="UP001163823"/>
    </source>
</evidence>
<comment type="caution">
    <text evidence="1">The sequence shown here is derived from an EMBL/GenBank/DDBJ whole genome shotgun (WGS) entry which is preliminary data.</text>
</comment>
<dbReference type="PROSITE" id="PS51257">
    <property type="entry name" value="PROKAR_LIPOPROTEIN"/>
    <property type="match status" value="1"/>
</dbReference>
<protein>
    <submittedName>
        <fullName evidence="1">Uncharacterized protein</fullName>
    </submittedName>
</protein>